<gene>
    <name evidence="1" type="ORF">T4C_4154</name>
</gene>
<dbReference type="AlphaFoldDB" id="A0A0V1GAK3"/>
<feature type="non-terminal residue" evidence="1">
    <location>
        <position position="1"/>
    </location>
</feature>
<proteinExistence type="predicted"/>
<evidence type="ECO:0000313" key="2">
    <source>
        <dbReference type="Proteomes" id="UP000054826"/>
    </source>
</evidence>
<organism evidence="1 2">
    <name type="scientific">Trichinella pseudospiralis</name>
    <name type="common">Parasitic roundworm</name>
    <dbReference type="NCBI Taxonomy" id="6337"/>
    <lineage>
        <taxon>Eukaryota</taxon>
        <taxon>Metazoa</taxon>
        <taxon>Ecdysozoa</taxon>
        <taxon>Nematoda</taxon>
        <taxon>Enoplea</taxon>
        <taxon>Dorylaimia</taxon>
        <taxon>Trichinellida</taxon>
        <taxon>Trichinellidae</taxon>
        <taxon>Trichinella</taxon>
    </lineage>
</organism>
<dbReference type="EMBL" id="JYDV01004694">
    <property type="protein sequence ID" value="KRY95180.1"/>
    <property type="molecule type" value="Genomic_DNA"/>
</dbReference>
<comment type="caution">
    <text evidence="1">The sequence shown here is derived from an EMBL/GenBank/DDBJ whole genome shotgun (WGS) entry which is preliminary data.</text>
</comment>
<name>A0A0V1GAK3_TRIPS</name>
<sequence length="49" mass="5635">LPILTSVDQRTQLTNERFDPTSSCAHRSCLLEFSSFFSMCINYGSLRVY</sequence>
<dbReference type="Proteomes" id="UP000054826">
    <property type="component" value="Unassembled WGS sequence"/>
</dbReference>
<accession>A0A0V1GAK3</accession>
<reference evidence="1 2" key="1">
    <citation type="submission" date="2015-01" db="EMBL/GenBank/DDBJ databases">
        <title>Evolution of Trichinella species and genotypes.</title>
        <authorList>
            <person name="Korhonen P.K."/>
            <person name="Edoardo P."/>
            <person name="Giuseppe L.R."/>
            <person name="Gasser R.B."/>
        </authorList>
    </citation>
    <scope>NUCLEOTIDE SEQUENCE [LARGE SCALE GENOMIC DNA]</scope>
    <source>
        <strain evidence="1">ISS176</strain>
    </source>
</reference>
<feature type="non-terminal residue" evidence="1">
    <location>
        <position position="49"/>
    </location>
</feature>
<evidence type="ECO:0000313" key="1">
    <source>
        <dbReference type="EMBL" id="KRY95180.1"/>
    </source>
</evidence>
<protein>
    <submittedName>
        <fullName evidence="1">Uncharacterized protein</fullName>
    </submittedName>
</protein>